<proteinExistence type="predicted"/>
<gene>
    <name evidence="3" type="ORF">THAOC_27280</name>
</gene>
<feature type="region of interest" description="Disordered" evidence="1">
    <location>
        <begin position="143"/>
        <end position="166"/>
    </location>
</feature>
<reference evidence="3 4" key="1">
    <citation type="journal article" date="2012" name="Genome Biol.">
        <title>Genome and low-iron response of an oceanic diatom adapted to chronic iron limitation.</title>
        <authorList>
            <person name="Lommer M."/>
            <person name="Specht M."/>
            <person name="Roy A.S."/>
            <person name="Kraemer L."/>
            <person name="Andreson R."/>
            <person name="Gutowska M.A."/>
            <person name="Wolf J."/>
            <person name="Bergner S.V."/>
            <person name="Schilhabel M.B."/>
            <person name="Klostermeier U.C."/>
            <person name="Beiko R.G."/>
            <person name="Rosenstiel P."/>
            <person name="Hippler M."/>
            <person name="Laroche J."/>
        </authorList>
    </citation>
    <scope>NUCLEOTIDE SEQUENCE [LARGE SCALE GENOMIC DNA]</scope>
    <source>
        <strain evidence="3 4">CCMP1005</strain>
    </source>
</reference>
<name>K0RHX3_THAOC</name>
<protein>
    <submittedName>
        <fullName evidence="3">Uncharacterized protein</fullName>
    </submittedName>
</protein>
<dbReference type="Proteomes" id="UP000266841">
    <property type="component" value="Unassembled WGS sequence"/>
</dbReference>
<feature type="non-terminal residue" evidence="3">
    <location>
        <position position="1"/>
    </location>
</feature>
<evidence type="ECO:0000256" key="2">
    <source>
        <dbReference type="SAM" id="Phobius"/>
    </source>
</evidence>
<sequence length="166" mass="17336">GGRDVTRLVERVVRAGESDGADAVAVVAVGALVVAVVVAVASMSVSALVAVPTGPVGVGRGLRGLVRVRPRPSPYVAEYGRREGALGRRVESGPRRRRRACLAAAVLVAPPWSRRRGPLVSVVRVTARLAPMAAVLGRRARAPVVVRRSDPSRGGSRATRRTSSGR</sequence>
<keyword evidence="2" id="KW-0812">Transmembrane</keyword>
<evidence type="ECO:0000256" key="1">
    <source>
        <dbReference type="SAM" id="MobiDB-lite"/>
    </source>
</evidence>
<keyword evidence="4" id="KW-1185">Reference proteome</keyword>
<evidence type="ECO:0000313" key="4">
    <source>
        <dbReference type="Proteomes" id="UP000266841"/>
    </source>
</evidence>
<dbReference type="EMBL" id="AGNL01038052">
    <property type="protein sequence ID" value="EJK53308.1"/>
    <property type="molecule type" value="Genomic_DNA"/>
</dbReference>
<keyword evidence="2" id="KW-0472">Membrane</keyword>
<organism evidence="3 4">
    <name type="scientific">Thalassiosira oceanica</name>
    <name type="common">Marine diatom</name>
    <dbReference type="NCBI Taxonomy" id="159749"/>
    <lineage>
        <taxon>Eukaryota</taxon>
        <taxon>Sar</taxon>
        <taxon>Stramenopiles</taxon>
        <taxon>Ochrophyta</taxon>
        <taxon>Bacillariophyta</taxon>
        <taxon>Coscinodiscophyceae</taxon>
        <taxon>Thalassiosirophycidae</taxon>
        <taxon>Thalassiosirales</taxon>
        <taxon>Thalassiosiraceae</taxon>
        <taxon>Thalassiosira</taxon>
    </lineage>
</organism>
<accession>K0RHX3</accession>
<feature type="transmembrane region" description="Helical" evidence="2">
    <location>
        <begin position="23"/>
        <end position="51"/>
    </location>
</feature>
<evidence type="ECO:0000313" key="3">
    <source>
        <dbReference type="EMBL" id="EJK53308.1"/>
    </source>
</evidence>
<comment type="caution">
    <text evidence="3">The sequence shown here is derived from an EMBL/GenBank/DDBJ whole genome shotgun (WGS) entry which is preliminary data.</text>
</comment>
<keyword evidence="2" id="KW-1133">Transmembrane helix</keyword>
<dbReference type="AlphaFoldDB" id="K0RHX3"/>